<name>A0A3D9UJA2_9MICO</name>
<dbReference type="PANTHER" id="PTHR43391">
    <property type="entry name" value="RETINOL DEHYDROGENASE-RELATED"/>
    <property type="match status" value="1"/>
</dbReference>
<dbReference type="AlphaFoldDB" id="A0A3D9UJA2"/>
<comment type="caution">
    <text evidence="4">The sequence shown here is derived from an EMBL/GenBank/DDBJ whole genome shotgun (WGS) entry which is preliminary data.</text>
</comment>
<accession>A0A3D9UJA2</accession>
<dbReference type="SUPFAM" id="SSF51735">
    <property type="entry name" value="NAD(P)-binding Rossmann-fold domains"/>
    <property type="match status" value="1"/>
</dbReference>
<dbReference type="Gene3D" id="3.40.50.720">
    <property type="entry name" value="NAD(P)-binding Rossmann-like Domain"/>
    <property type="match status" value="1"/>
</dbReference>
<sequence length="277" mass="28255">MTTTAVVTGASSGMGLFAAVELAKRGLDVVGTVRDTARASALLEAADEAGVSVSIAELEVTDPAAGDRLAAIAAEHDGIDVLINNAGRGCVGTAEDLTMDEIEAQLAVNYLGPVRLTKAVLPAMRERGQGRILTVTSVGGVVGQPFADAYCGAKFAVEGFMQSLAVVAREVGVWVSVVEPAAVASSFVDNAARTASEGPYAALLDAYLARTKVSFAAAQQAADAGRAIADAATSDTYRFRWQTSEAAERFAGISLADLDGSRVQGVTAGWIAPSGSA</sequence>
<dbReference type="PRINTS" id="PR00080">
    <property type="entry name" value="SDRFAMILY"/>
</dbReference>
<dbReference type="Proteomes" id="UP000256253">
    <property type="component" value="Unassembled WGS sequence"/>
</dbReference>
<dbReference type="GO" id="GO:0005829">
    <property type="term" value="C:cytosol"/>
    <property type="evidence" value="ECO:0007669"/>
    <property type="project" value="TreeGrafter"/>
</dbReference>
<dbReference type="EMBL" id="QTUA01000001">
    <property type="protein sequence ID" value="REF29377.1"/>
    <property type="molecule type" value="Genomic_DNA"/>
</dbReference>
<dbReference type="RefSeq" id="WP_115921502.1">
    <property type="nucleotide sequence ID" value="NZ_QTUA01000001.1"/>
</dbReference>
<evidence type="ECO:0000256" key="2">
    <source>
        <dbReference type="ARBA" id="ARBA00023002"/>
    </source>
</evidence>
<dbReference type="Pfam" id="PF00106">
    <property type="entry name" value="adh_short"/>
    <property type="match status" value="1"/>
</dbReference>
<evidence type="ECO:0000313" key="5">
    <source>
        <dbReference type="Proteomes" id="UP000256253"/>
    </source>
</evidence>
<protein>
    <submittedName>
        <fullName evidence="4">Short-subunit dehydrogenase</fullName>
    </submittedName>
</protein>
<dbReference type="InterPro" id="IPR020904">
    <property type="entry name" value="Sc_DH/Rdtase_CS"/>
</dbReference>
<dbReference type="PANTHER" id="PTHR43391:SF86">
    <property type="entry name" value="SHORT-CHAIN DEHYDROGENASE_REDUCTASE FAMILY PROTEIN"/>
    <property type="match status" value="1"/>
</dbReference>
<evidence type="ECO:0000256" key="1">
    <source>
        <dbReference type="ARBA" id="ARBA00006484"/>
    </source>
</evidence>
<gene>
    <name evidence="4" type="ORF">DFJ65_0318</name>
</gene>
<dbReference type="PROSITE" id="PS00061">
    <property type="entry name" value="ADH_SHORT"/>
    <property type="match status" value="1"/>
</dbReference>
<evidence type="ECO:0000313" key="4">
    <source>
        <dbReference type="EMBL" id="REF29377.1"/>
    </source>
</evidence>
<dbReference type="InterPro" id="IPR002347">
    <property type="entry name" value="SDR_fam"/>
</dbReference>
<reference evidence="4 5" key="1">
    <citation type="submission" date="2018-08" db="EMBL/GenBank/DDBJ databases">
        <title>Sequencing the genomes of 1000 actinobacteria strains.</title>
        <authorList>
            <person name="Klenk H.-P."/>
        </authorList>
    </citation>
    <scope>NUCLEOTIDE SEQUENCE [LARGE SCALE GENOMIC DNA]</scope>
    <source>
        <strain evidence="4 5">DSM 22967</strain>
    </source>
</reference>
<dbReference type="OrthoDB" id="9792003at2"/>
<dbReference type="InterPro" id="IPR036291">
    <property type="entry name" value="NAD(P)-bd_dom_sf"/>
</dbReference>
<dbReference type="PRINTS" id="PR00081">
    <property type="entry name" value="GDHRDH"/>
</dbReference>
<keyword evidence="2" id="KW-0560">Oxidoreductase</keyword>
<organism evidence="4 5">
    <name type="scientific">Calidifontibacter indicus</name>
    <dbReference type="NCBI Taxonomy" id="419650"/>
    <lineage>
        <taxon>Bacteria</taxon>
        <taxon>Bacillati</taxon>
        <taxon>Actinomycetota</taxon>
        <taxon>Actinomycetes</taxon>
        <taxon>Micrococcales</taxon>
        <taxon>Dermacoccaceae</taxon>
        <taxon>Calidifontibacter</taxon>
    </lineage>
</organism>
<comment type="similarity">
    <text evidence="1 3">Belongs to the short-chain dehydrogenases/reductases (SDR) family.</text>
</comment>
<keyword evidence="5" id="KW-1185">Reference proteome</keyword>
<dbReference type="GO" id="GO:0016491">
    <property type="term" value="F:oxidoreductase activity"/>
    <property type="evidence" value="ECO:0007669"/>
    <property type="project" value="UniProtKB-KW"/>
</dbReference>
<proteinExistence type="inferred from homology"/>
<evidence type="ECO:0000256" key="3">
    <source>
        <dbReference type="RuleBase" id="RU000363"/>
    </source>
</evidence>